<dbReference type="KEGG" id="cel:CELE_C15H11.2"/>
<feature type="domain" description="G-protein coupled receptors family 1 profile" evidence="8">
    <location>
        <begin position="48"/>
        <end position="349"/>
    </location>
</feature>
<evidence type="ECO:0000259" key="8">
    <source>
        <dbReference type="PROSITE" id="PS50262"/>
    </source>
</evidence>
<dbReference type="UCSC" id="C15H11.2">
    <property type="organism name" value="c. elegans"/>
</dbReference>
<dbReference type="OrthoDB" id="6435638at2759"/>
<dbReference type="Proteomes" id="UP000001940">
    <property type="component" value="Chromosome V"/>
</dbReference>
<dbReference type="PRINTS" id="PR00237">
    <property type="entry name" value="GPCRRHODOPSN"/>
</dbReference>
<reference evidence="9 10" key="1">
    <citation type="journal article" date="1998" name="Science">
        <title>Genome sequence of the nematode C. elegans: a platform for investigating biology.</title>
        <authorList>
            <consortium name="The C. elegans sequencing consortium"/>
            <person name="Sulson J.E."/>
            <person name="Waterston R."/>
        </authorList>
    </citation>
    <scope>NUCLEOTIDE SEQUENCE [LARGE SCALE GENOMIC DNA]</scope>
    <source>
        <strain evidence="9 10">Bristol N2</strain>
    </source>
</reference>
<dbReference type="PROSITE" id="PS50262">
    <property type="entry name" value="G_PROTEIN_RECEP_F1_2"/>
    <property type="match status" value="1"/>
</dbReference>
<dbReference type="FunFam" id="1.20.1070.10:FF:000955">
    <property type="entry name" value="GoNadotropin-Releasing hormone Receptor (GnRHR) related"/>
    <property type="match status" value="1"/>
</dbReference>
<keyword evidence="6 9" id="KW-0675">Receptor</keyword>
<dbReference type="PANTHER" id="PTHR24241">
    <property type="entry name" value="NEUROPEPTIDE RECEPTOR-RELATED G-PROTEIN COUPLED RECEPTOR"/>
    <property type="match status" value="1"/>
</dbReference>
<evidence type="ECO:0000256" key="7">
    <source>
        <dbReference type="SAM" id="Phobius"/>
    </source>
</evidence>
<dbReference type="GeneID" id="182647"/>
<evidence type="ECO:0000256" key="6">
    <source>
        <dbReference type="ARBA" id="ARBA00023170"/>
    </source>
</evidence>
<dbReference type="GO" id="GO:0005886">
    <property type="term" value="C:plasma membrane"/>
    <property type="evidence" value="ECO:0000318"/>
    <property type="project" value="GO_Central"/>
</dbReference>
<proteinExistence type="predicted"/>
<dbReference type="PIR" id="T19318">
    <property type="entry name" value="T19318"/>
</dbReference>
<keyword evidence="3 7" id="KW-0812">Transmembrane</keyword>
<accession>Q9XVS5</accession>
<feature type="transmembrane region" description="Helical" evidence="7">
    <location>
        <begin position="113"/>
        <end position="131"/>
    </location>
</feature>
<evidence type="ECO:0000256" key="2">
    <source>
        <dbReference type="ARBA" id="ARBA00022475"/>
    </source>
</evidence>
<dbReference type="WormBase" id="C15H11.2a">
    <property type="protein sequence ID" value="CE08179"/>
    <property type="gene ID" value="WBGene00007614"/>
    <property type="gene designation" value="gnrr-2"/>
</dbReference>
<evidence type="ECO:0000256" key="1">
    <source>
        <dbReference type="ARBA" id="ARBA00004651"/>
    </source>
</evidence>
<keyword evidence="2" id="KW-1003">Cell membrane</keyword>
<protein>
    <submittedName>
        <fullName evidence="9">G-protein coupled receptors family 1 profile domain-containing protein</fullName>
    </submittedName>
</protein>
<feature type="transmembrane region" description="Helical" evidence="7">
    <location>
        <begin position="68"/>
        <end position="93"/>
    </location>
</feature>
<dbReference type="EMBL" id="BX284605">
    <property type="protein sequence ID" value="CAB02736.1"/>
    <property type="molecule type" value="Genomic_DNA"/>
</dbReference>
<dbReference type="InterPro" id="IPR000276">
    <property type="entry name" value="GPCR_Rhodpsn"/>
</dbReference>
<dbReference type="SUPFAM" id="SSF81321">
    <property type="entry name" value="Family A G protein-coupled receptor-like"/>
    <property type="match status" value="1"/>
</dbReference>
<dbReference type="AGR" id="WB:WBGene00007614"/>
<dbReference type="eggNOG" id="KOG3656">
    <property type="taxonomic scope" value="Eukaryota"/>
</dbReference>
<dbReference type="Pfam" id="PF00001">
    <property type="entry name" value="7tm_1"/>
    <property type="match status" value="1"/>
</dbReference>
<feature type="transmembrane region" description="Helical" evidence="7">
    <location>
        <begin position="293"/>
        <end position="312"/>
    </location>
</feature>
<name>Q9XVS5_CAEEL</name>
<dbReference type="PhylomeDB" id="Q9XVS5"/>
<dbReference type="Bgee" id="WBGene00007614">
    <property type="expression patterns" value="Expressed in pharyngeal muscle cell (C elegans) and 3 other cell types or tissues"/>
</dbReference>
<dbReference type="GO" id="GO:0008528">
    <property type="term" value="F:G protein-coupled peptide receptor activity"/>
    <property type="evidence" value="ECO:0000318"/>
    <property type="project" value="GO_Central"/>
</dbReference>
<comment type="subcellular location">
    <subcellularLocation>
        <location evidence="1">Cell membrane</location>
        <topology evidence="1">Multi-pass membrane protein</topology>
    </subcellularLocation>
</comment>
<feature type="transmembrane region" description="Helical" evidence="7">
    <location>
        <begin position="208"/>
        <end position="229"/>
    </location>
</feature>
<evidence type="ECO:0000256" key="3">
    <source>
        <dbReference type="ARBA" id="ARBA00022692"/>
    </source>
</evidence>
<feature type="transmembrane region" description="Helical" evidence="7">
    <location>
        <begin position="35"/>
        <end position="56"/>
    </location>
</feature>
<dbReference type="CTD" id="182647"/>
<dbReference type="HOGENOM" id="CLU_009579_15_7_1"/>
<feature type="transmembrane region" description="Helical" evidence="7">
    <location>
        <begin position="152"/>
        <end position="170"/>
    </location>
</feature>
<dbReference type="Gene3D" id="1.20.1070.10">
    <property type="entry name" value="Rhodopsin 7-helix transmembrane proteins"/>
    <property type="match status" value="1"/>
</dbReference>
<sequence length="379" mass="43594">MSLILPNSTPPFINPLDEISNQETLGHVPSDYAQMLLYGIFALIGLPVNISTLIYMLKRYRHAKSFLLLLHINLNISDILVLGLYVPGLIGWLVTLEWRGGAYLCKFMRFVDAFVFAISSNIMVCIALYRLSALRYPLWVNAVGHSRVPRMLILAWALAVVTMLPQMLVWNEVQFSNITQCVTVWTEIINKREKLSESELRNMKLYSIQNATIIFYIPLMILVACYVLILKDIYKTLNTDTECSSAAYLSEMSSSKTGGKAALHKKDQESFVTLTTRTVRGQEKFRRAKVRSLRITLLLILTYAVTWLPYNLLSWWMVLHWDSYRENLDSNYILNSLVVLNSVINPFIYGRCQGIRFLFKCRERLAAPKTKKICKLLQN</sequence>
<dbReference type="InterPro" id="IPR017452">
    <property type="entry name" value="GPCR_Rhodpsn_7TM"/>
</dbReference>
<evidence type="ECO:0000313" key="10">
    <source>
        <dbReference type="Proteomes" id="UP000001940"/>
    </source>
</evidence>
<dbReference type="OMA" id="LNTDTEC"/>
<evidence type="ECO:0000256" key="4">
    <source>
        <dbReference type="ARBA" id="ARBA00022989"/>
    </source>
</evidence>
<feature type="transmembrane region" description="Helical" evidence="7">
    <location>
        <begin position="332"/>
        <end position="350"/>
    </location>
</feature>
<keyword evidence="4 7" id="KW-1133">Transmembrane helix</keyword>
<keyword evidence="5 7" id="KW-0472">Membrane</keyword>
<dbReference type="InParanoid" id="Q9XVS5"/>
<keyword evidence="10" id="KW-1185">Reference proteome</keyword>
<dbReference type="ExpressionAtlas" id="Q9XVS5">
    <property type="expression patterns" value="baseline and differential"/>
</dbReference>
<evidence type="ECO:0000256" key="5">
    <source>
        <dbReference type="ARBA" id="ARBA00023136"/>
    </source>
</evidence>
<dbReference type="STRING" id="6239.C15H11.2a.1"/>
<organism evidence="9 10">
    <name type="scientific">Caenorhabditis elegans</name>
    <dbReference type="NCBI Taxonomy" id="6239"/>
    <lineage>
        <taxon>Eukaryota</taxon>
        <taxon>Metazoa</taxon>
        <taxon>Ecdysozoa</taxon>
        <taxon>Nematoda</taxon>
        <taxon>Chromadorea</taxon>
        <taxon>Rhabditida</taxon>
        <taxon>Rhabditina</taxon>
        <taxon>Rhabditomorpha</taxon>
        <taxon>Rhabditoidea</taxon>
        <taxon>Rhabditidae</taxon>
        <taxon>Peloderinae</taxon>
        <taxon>Caenorhabditis</taxon>
    </lineage>
</organism>
<dbReference type="AlphaFoldDB" id="Q9XVS5"/>
<dbReference type="GO" id="GO:0007218">
    <property type="term" value="P:neuropeptide signaling pathway"/>
    <property type="evidence" value="ECO:0000318"/>
    <property type="project" value="GO_Central"/>
</dbReference>
<gene>
    <name evidence="9 11" type="primary">gnrr-2</name>
    <name evidence="11" type="ORF">C15H11.2</name>
    <name evidence="9" type="ORF">CELE_C15H11.2</name>
</gene>
<dbReference type="SMR" id="Q9XVS5"/>
<dbReference type="PANTHER" id="PTHR24241:SF83">
    <property type="entry name" value="G-PROTEIN COUPLED RECEPTOR 150-RELATED"/>
    <property type="match status" value="1"/>
</dbReference>
<dbReference type="RefSeq" id="NP_001256583.1">
    <property type="nucleotide sequence ID" value="NM_001269654.4"/>
</dbReference>
<dbReference type="PaxDb" id="6239-C15H11.2a"/>
<evidence type="ECO:0000313" key="9">
    <source>
        <dbReference type="EMBL" id="CAB02736.1"/>
    </source>
</evidence>
<evidence type="ECO:0000313" key="11">
    <source>
        <dbReference type="WormBase" id="C15H11.2a"/>
    </source>
</evidence>